<dbReference type="PANTHER" id="PTHR45339">
    <property type="entry name" value="HYBRID SIGNAL TRANSDUCTION HISTIDINE KINASE J"/>
    <property type="match status" value="1"/>
</dbReference>
<dbReference type="Gene3D" id="3.40.50.2300">
    <property type="match status" value="1"/>
</dbReference>
<name>A0ABW3LRJ8_9GAMM</name>
<evidence type="ECO:0000313" key="12">
    <source>
        <dbReference type="EMBL" id="MFD1041078.1"/>
    </source>
</evidence>
<evidence type="ECO:0000256" key="4">
    <source>
        <dbReference type="ARBA" id="ARBA00022692"/>
    </source>
</evidence>
<keyword evidence="5" id="KW-0547">Nucleotide-binding</keyword>
<dbReference type="CDD" id="cd17546">
    <property type="entry name" value="REC_hyHK_CKI1_RcsC-like"/>
    <property type="match status" value="1"/>
</dbReference>
<dbReference type="SMART" id="SM00448">
    <property type="entry name" value="REC"/>
    <property type="match status" value="1"/>
</dbReference>
<dbReference type="SUPFAM" id="SSF52172">
    <property type="entry name" value="CheY-like"/>
    <property type="match status" value="1"/>
</dbReference>
<evidence type="ECO:0000256" key="5">
    <source>
        <dbReference type="ARBA" id="ARBA00022741"/>
    </source>
</evidence>
<evidence type="ECO:0000259" key="11">
    <source>
        <dbReference type="PROSITE" id="PS50110"/>
    </source>
</evidence>
<keyword evidence="6" id="KW-0067">ATP-binding</keyword>
<feature type="modified residue" description="4-aspartylphosphate" evidence="10">
    <location>
        <position position="72"/>
    </location>
</feature>
<keyword evidence="8" id="KW-0902">Two-component regulatory system</keyword>
<dbReference type="PANTHER" id="PTHR45339:SF1">
    <property type="entry name" value="HYBRID SIGNAL TRANSDUCTION HISTIDINE KINASE J"/>
    <property type="match status" value="1"/>
</dbReference>
<evidence type="ECO:0000256" key="6">
    <source>
        <dbReference type="ARBA" id="ARBA00022840"/>
    </source>
</evidence>
<protein>
    <submittedName>
        <fullName evidence="12">Response regulator</fullName>
    </submittedName>
</protein>
<evidence type="ECO:0000256" key="9">
    <source>
        <dbReference type="ARBA" id="ARBA00023136"/>
    </source>
</evidence>
<evidence type="ECO:0000256" key="3">
    <source>
        <dbReference type="ARBA" id="ARBA00022553"/>
    </source>
</evidence>
<comment type="caution">
    <text evidence="12">The sequence shown here is derived from an EMBL/GenBank/DDBJ whole genome shotgun (WGS) entry which is preliminary data.</text>
</comment>
<keyword evidence="4" id="KW-0812">Transmembrane</keyword>
<evidence type="ECO:0000256" key="8">
    <source>
        <dbReference type="ARBA" id="ARBA00023012"/>
    </source>
</evidence>
<proteinExistence type="predicted"/>
<feature type="domain" description="Response regulatory" evidence="11">
    <location>
        <begin position="23"/>
        <end position="141"/>
    </location>
</feature>
<dbReference type="RefSeq" id="WP_162376724.1">
    <property type="nucleotide sequence ID" value="NZ_JBHTKN010000001.1"/>
</dbReference>
<dbReference type="InterPro" id="IPR036641">
    <property type="entry name" value="HPT_dom_sf"/>
</dbReference>
<evidence type="ECO:0000256" key="1">
    <source>
        <dbReference type="ARBA" id="ARBA00004651"/>
    </source>
</evidence>
<evidence type="ECO:0000313" key="13">
    <source>
        <dbReference type="Proteomes" id="UP001597033"/>
    </source>
</evidence>
<keyword evidence="3 10" id="KW-0597">Phosphoprotein</keyword>
<accession>A0ABW3LRJ8</accession>
<organism evidence="12 13">
    <name type="scientific">Pseudoxanthomonas kaohsiungensis</name>
    <dbReference type="NCBI Taxonomy" id="283923"/>
    <lineage>
        <taxon>Bacteria</taxon>
        <taxon>Pseudomonadati</taxon>
        <taxon>Pseudomonadota</taxon>
        <taxon>Gammaproteobacteria</taxon>
        <taxon>Lysobacterales</taxon>
        <taxon>Lysobacteraceae</taxon>
        <taxon>Pseudoxanthomonas</taxon>
    </lineage>
</organism>
<sequence length="264" mass="28104">MNQDPTPSAAGQDRRAAVPVRWRVLVADDHPFSRAVIALQLRHLGCGATLVEDGLHALAALERDRYDLLISDCHMPRLDGPALARRIRAGESPGTARLPILAWSGSSSEQALVHWREAGMDDALPKPLRLHQLQHALERHLGAAPPPVPAPAGDLLRQLTSLFGGTAHARQAVGQLLDASGDDLAALDQALAAGDLPLQRRLLHRIEGGLCLLQLHSATDVDPVASADHVLRRDLISLRLGALRELHAQLAMQAPAADGTAGSG</sequence>
<evidence type="ECO:0000256" key="10">
    <source>
        <dbReference type="PROSITE-ProRule" id="PRU00169"/>
    </source>
</evidence>
<keyword evidence="9" id="KW-0472">Membrane</keyword>
<keyword evidence="13" id="KW-1185">Reference proteome</keyword>
<keyword evidence="2" id="KW-1003">Cell membrane</keyword>
<reference evidence="13" key="1">
    <citation type="journal article" date="2019" name="Int. J. Syst. Evol. Microbiol.">
        <title>The Global Catalogue of Microorganisms (GCM) 10K type strain sequencing project: providing services to taxonomists for standard genome sequencing and annotation.</title>
        <authorList>
            <consortium name="The Broad Institute Genomics Platform"/>
            <consortium name="The Broad Institute Genome Sequencing Center for Infectious Disease"/>
            <person name="Wu L."/>
            <person name="Ma J."/>
        </authorList>
    </citation>
    <scope>NUCLEOTIDE SEQUENCE [LARGE SCALE GENOMIC DNA]</scope>
    <source>
        <strain evidence="13">CCUG 55854</strain>
    </source>
</reference>
<dbReference type="PROSITE" id="PS50110">
    <property type="entry name" value="RESPONSE_REGULATORY"/>
    <property type="match status" value="1"/>
</dbReference>
<dbReference type="EMBL" id="JBHTKN010000001">
    <property type="protein sequence ID" value="MFD1041078.1"/>
    <property type="molecule type" value="Genomic_DNA"/>
</dbReference>
<dbReference type="Proteomes" id="UP001597033">
    <property type="component" value="Unassembled WGS sequence"/>
</dbReference>
<dbReference type="SUPFAM" id="SSF47226">
    <property type="entry name" value="Histidine-containing phosphotransfer domain, HPT domain"/>
    <property type="match status" value="1"/>
</dbReference>
<dbReference type="InterPro" id="IPR011006">
    <property type="entry name" value="CheY-like_superfamily"/>
</dbReference>
<dbReference type="Pfam" id="PF00072">
    <property type="entry name" value="Response_reg"/>
    <property type="match status" value="1"/>
</dbReference>
<comment type="subcellular location">
    <subcellularLocation>
        <location evidence="1">Cell membrane</location>
        <topology evidence="1">Multi-pass membrane protein</topology>
    </subcellularLocation>
</comment>
<dbReference type="InterPro" id="IPR001789">
    <property type="entry name" value="Sig_transdc_resp-reg_receiver"/>
</dbReference>
<gene>
    <name evidence="12" type="ORF">ACFQ2N_01775</name>
</gene>
<evidence type="ECO:0000256" key="2">
    <source>
        <dbReference type="ARBA" id="ARBA00022475"/>
    </source>
</evidence>
<evidence type="ECO:0000256" key="7">
    <source>
        <dbReference type="ARBA" id="ARBA00022989"/>
    </source>
</evidence>
<keyword evidence="7" id="KW-1133">Transmembrane helix</keyword>